<sequence length="178" mass="20371">MSPEQLFIQRAVEWAKPGGRIGIVLPNGILSNPGPTDEGIRQWILDNCWVLASIELPVETFIVEANVNILTSLLFLKKKTDQEKLARMMKEEPQDYPVFMAVAEKVGVDRRGNPVYKRRPDGEAILKPIPETQKVRINGEEQERTFIRMHKVIDNDLPEIAEAYQNFRLKYEEPGAKT</sequence>
<protein>
    <submittedName>
        <fullName evidence="2">Type II restriction-modification system methyltransferase</fullName>
    </submittedName>
</protein>
<dbReference type="PANTHER" id="PTHR42998:SF1">
    <property type="entry name" value="TYPE I RESTRICTION ENZYME HINDI METHYLASE SUBUNIT"/>
    <property type="match status" value="1"/>
</dbReference>
<dbReference type="GO" id="GO:0003677">
    <property type="term" value="F:DNA binding"/>
    <property type="evidence" value="ECO:0007669"/>
    <property type="project" value="InterPro"/>
</dbReference>
<dbReference type="InterPro" id="IPR029063">
    <property type="entry name" value="SAM-dependent_MTases_sf"/>
</dbReference>
<dbReference type="GO" id="GO:0008170">
    <property type="term" value="F:N-methyltransferase activity"/>
    <property type="evidence" value="ECO:0007669"/>
    <property type="project" value="InterPro"/>
</dbReference>
<dbReference type="InterPro" id="IPR052916">
    <property type="entry name" value="Type-I_RE_MTase_Subunit"/>
</dbReference>
<gene>
    <name evidence="2" type="ORF">ACTIVE_7227</name>
</gene>
<keyword evidence="2" id="KW-0808">Transferase</keyword>
<evidence type="ECO:0000313" key="2">
    <source>
        <dbReference type="EMBL" id="QKG25575.1"/>
    </source>
</evidence>
<keyword evidence="2" id="KW-0489">Methyltransferase</keyword>
<feature type="domain" description="DNA methylase adenine-specific" evidence="1">
    <location>
        <begin position="6"/>
        <end position="88"/>
    </location>
</feature>
<dbReference type="AlphaFoldDB" id="A0A7D3VWP5"/>
<dbReference type="Pfam" id="PF02384">
    <property type="entry name" value="N6_Mtase"/>
    <property type="match status" value="1"/>
</dbReference>
<dbReference type="Proteomes" id="UP000501240">
    <property type="component" value="Chromosome"/>
</dbReference>
<dbReference type="EMBL" id="CP053892">
    <property type="protein sequence ID" value="QKG25575.1"/>
    <property type="molecule type" value="Genomic_DNA"/>
</dbReference>
<dbReference type="PANTHER" id="PTHR42998">
    <property type="entry name" value="TYPE I RESTRICTION ENZYME HINDVIIP M PROTEIN-RELATED"/>
    <property type="match status" value="1"/>
</dbReference>
<name>A0A7D3VWP5_ACTVE</name>
<keyword evidence="3" id="KW-1185">Reference proteome</keyword>
<dbReference type="SUPFAM" id="SSF53335">
    <property type="entry name" value="S-adenosyl-L-methionine-dependent methyltransferases"/>
    <property type="match status" value="1"/>
</dbReference>
<evidence type="ECO:0000313" key="3">
    <source>
        <dbReference type="Proteomes" id="UP000501240"/>
    </source>
</evidence>
<proteinExistence type="predicted"/>
<accession>A0A7D3VWP5</accession>
<organism evidence="2 3">
    <name type="scientific">Actinomadura verrucosospora</name>
    <dbReference type="NCBI Taxonomy" id="46165"/>
    <lineage>
        <taxon>Bacteria</taxon>
        <taxon>Bacillati</taxon>
        <taxon>Actinomycetota</taxon>
        <taxon>Actinomycetes</taxon>
        <taxon>Streptosporangiales</taxon>
        <taxon>Thermomonosporaceae</taxon>
        <taxon>Actinomadura</taxon>
    </lineage>
</organism>
<dbReference type="InterPro" id="IPR003356">
    <property type="entry name" value="DNA_methylase_A-5"/>
</dbReference>
<evidence type="ECO:0000259" key="1">
    <source>
        <dbReference type="Pfam" id="PF02384"/>
    </source>
</evidence>
<reference evidence="2 3" key="1">
    <citation type="submission" date="2020-05" db="EMBL/GenBank/DDBJ databases">
        <title>Actinomadura verrucosospora NRRL-B18236 (PFL_A860) Genome sequencing and assembly.</title>
        <authorList>
            <person name="Samborskyy M."/>
        </authorList>
    </citation>
    <scope>NUCLEOTIDE SEQUENCE [LARGE SCALE GENOMIC DNA]</scope>
    <source>
        <strain evidence="2 3">NRRL:B18236</strain>
    </source>
</reference>
<dbReference type="GO" id="GO:0032259">
    <property type="term" value="P:methylation"/>
    <property type="evidence" value="ECO:0007669"/>
    <property type="project" value="UniProtKB-KW"/>
</dbReference>
<dbReference type="Gene3D" id="3.40.50.150">
    <property type="entry name" value="Vaccinia Virus protein VP39"/>
    <property type="match status" value="1"/>
</dbReference>